<keyword evidence="4 14" id="KW-0479">Metal-binding</keyword>
<evidence type="ECO:0000259" key="19">
    <source>
        <dbReference type="PROSITE" id="PS50119"/>
    </source>
</evidence>
<keyword evidence="14" id="KW-0460">Magnesium</keyword>
<dbReference type="SMART" id="SM00184">
    <property type="entry name" value="RING"/>
    <property type="match status" value="1"/>
</dbReference>
<feature type="binding site" evidence="13">
    <location>
        <begin position="1152"/>
        <end position="1155"/>
    </location>
    <ligand>
        <name>GTP</name>
        <dbReference type="ChEBI" id="CHEBI:37565"/>
    </ligand>
</feature>
<evidence type="ECO:0000256" key="1">
    <source>
        <dbReference type="ARBA" id="ARBA00004123"/>
    </source>
</evidence>
<evidence type="ECO:0000256" key="17">
    <source>
        <dbReference type="SAM" id="MobiDB-lite"/>
    </source>
</evidence>
<dbReference type="AlphaFoldDB" id="A0A8S1ETU7"/>
<dbReference type="PANTHER" id="PTHR46469">
    <property type="entry name" value="TRANSCRIPTION INITIATION FACTOR TFIID SUBUNIT 8"/>
    <property type="match status" value="1"/>
</dbReference>
<dbReference type="InterPro" id="IPR019473">
    <property type="entry name" value="TFIID_su8_C"/>
</dbReference>
<dbReference type="Pfam" id="PF00643">
    <property type="entry name" value="zf-B_box"/>
    <property type="match status" value="1"/>
</dbReference>
<evidence type="ECO:0000259" key="20">
    <source>
        <dbReference type="PROSITE" id="PS50157"/>
    </source>
</evidence>
<keyword evidence="11" id="KW-0804">Transcription</keyword>
<gene>
    <name evidence="22" type="ORF">CBOVIS_LOCUS6522</name>
</gene>
<dbReference type="InterPro" id="IPR000467">
    <property type="entry name" value="G_patch_dom"/>
</dbReference>
<dbReference type="PRINTS" id="PR00328">
    <property type="entry name" value="SAR1GTPBP"/>
</dbReference>
<evidence type="ECO:0000313" key="23">
    <source>
        <dbReference type="Proteomes" id="UP000494206"/>
    </source>
</evidence>
<dbReference type="SUPFAM" id="SSF52540">
    <property type="entry name" value="P-loop containing nucleoside triphosphate hydrolases"/>
    <property type="match status" value="1"/>
</dbReference>
<evidence type="ECO:0000256" key="4">
    <source>
        <dbReference type="ARBA" id="ARBA00022723"/>
    </source>
</evidence>
<keyword evidence="12" id="KW-0539">Nucleus</keyword>
<dbReference type="PROSITE" id="PS51417">
    <property type="entry name" value="ARF"/>
    <property type="match status" value="1"/>
</dbReference>
<dbReference type="Pfam" id="PF07524">
    <property type="entry name" value="Bromo_TP"/>
    <property type="match status" value="1"/>
</dbReference>
<protein>
    <recommendedName>
        <fullName evidence="3">Transcription initiation factor TFIID subunit 8</fullName>
    </recommendedName>
</protein>
<evidence type="ECO:0000259" key="18">
    <source>
        <dbReference type="PROSITE" id="PS50089"/>
    </source>
</evidence>
<dbReference type="PANTHER" id="PTHR46469:SF1">
    <property type="entry name" value="TRANSCRIPTION INITIATION FACTOR TFIID SUBUNIT 8"/>
    <property type="match status" value="1"/>
</dbReference>
<dbReference type="InterPro" id="IPR001841">
    <property type="entry name" value="Znf_RING"/>
</dbReference>
<dbReference type="Pfam" id="PF00025">
    <property type="entry name" value="Arf"/>
    <property type="match status" value="1"/>
</dbReference>
<evidence type="ECO:0000256" key="7">
    <source>
        <dbReference type="ARBA" id="ARBA00022786"/>
    </source>
</evidence>
<dbReference type="InterPro" id="IPR005225">
    <property type="entry name" value="Small_GTP-bd"/>
</dbReference>
<dbReference type="SMART" id="SM00178">
    <property type="entry name" value="SAR"/>
    <property type="match status" value="1"/>
</dbReference>
<evidence type="ECO:0000256" key="6">
    <source>
        <dbReference type="ARBA" id="ARBA00022771"/>
    </source>
</evidence>
<dbReference type="InterPro" id="IPR017907">
    <property type="entry name" value="Znf_RING_CS"/>
</dbReference>
<keyword evidence="9" id="KW-0805">Transcription regulation</keyword>
<dbReference type="InterPro" id="IPR027417">
    <property type="entry name" value="P-loop_NTPase"/>
</dbReference>
<dbReference type="GO" id="GO:0006367">
    <property type="term" value="P:transcription initiation at RNA polymerase II promoter"/>
    <property type="evidence" value="ECO:0007669"/>
    <property type="project" value="TreeGrafter"/>
</dbReference>
<feature type="domain" description="RING-type" evidence="18">
    <location>
        <begin position="677"/>
        <end position="725"/>
    </location>
</feature>
<dbReference type="Gene3D" id="1.25.40.20">
    <property type="entry name" value="Ankyrin repeat-containing domain"/>
    <property type="match status" value="1"/>
</dbReference>
<dbReference type="Pfam" id="PF10406">
    <property type="entry name" value="TAF8_C"/>
    <property type="match status" value="1"/>
</dbReference>
<sequence length="1210" mass="138085">MFRHPLKQIETRASKQVGANFQPSIVNEAYHNVLEQVVTALCYSTGFDDIEEGALETLLLVFHTQIRRMGEQAKLACEVAGRTLVNPGDAWFGLINLGVDVQNLPNYFYETIERGGITIHAPQIMVMEDRIQPSHIGVPRPHPSYVYEWMPRLPDPYTYIETDVTNEPDITYEKVREAMSQKSRNGIMSLVNHMIRTYPSYCLFPSFKRIIEDQVQKTIEKESNEKRYEEAFISFRDFLGTTDIEYSENIAKKLEEKGLISKNELESGVELACMCSDGTIIDTNGQILKLDEHANIDLKDRGQLKTRINCLEAGAESLRYTWNMDEMLDELIEIDSIAFDIPHSSKSNMNIDEMKLIQDKWSFDYIPEWAHVLKPSYEHRAYLQTLSPDKMEEEVRQEEKKPKTEESEGADEENKSRKNPVKMETVKDEPDEDDEIQIIEVPSKIKREIPEIMPRKPITSNDINRFLKAAKEGDVREVKRFLKLGIYVDVTDNFGWNAAMCAAAEGQYEVCKLLYYKGSDPDIVESRGKTFTQIAEESGHRELVDRLIHHFWRRPNIQKNVDEMSFCEICDEFLPTNEVSRHLTLITHQLNDKNRKGAAPQSGIMLGPNNIGYRLMQASGWTEEKGLGKNSDGHRFPIRTTLKRDRCGLGISTSRPRITHFGPYDKNAVRSMNEYGCNVCNEEYSAHVESRFPRVLTGCGHTICQGCASLIAEAGRPSIFCPFDRISTTIPGGDIKNLKKNFALLELLEKIADGTLFERSVLDEEHDRYAKEKKLNVKCDEEPNHIAVLYCTVCDSNLCERCSDVTHSTNVLSKHKRVPLGEKPPMSVHCKLHSSYVVEFVCKEDSCDNESPLMCLMCRDYGRHKGHKHVLVEKEAEELREKMREYLEELTQKAEIVNGTLSVLETKITDLSPDQFDGPLSETRREVRAHFRKLREVIDEDENKAIDKLENYARERVESMTMHKERLKQVSDLIGNTCAELQKSLIMERGKLLDRKDDLLALAESTSSEPTNIPDASQLNTRIAFSISHDRRLHIGEFIDSRIVLLGLDGAGKTSIVRRLKKVRFDSVMAPHPTIGFNVEMIHFKNYRLNLWDVGGLPKLRHLWKHYYSNAQAILYVIDGHCPERFPEATKELMKVIGDPLVGTTPVFVAINRKEETPINGNLDALLSQLSSLQFQLQLHQCDAASGSGISQIIDQITTSLSRLNGDCPV</sequence>
<evidence type="ECO:0000256" key="8">
    <source>
        <dbReference type="ARBA" id="ARBA00022833"/>
    </source>
</evidence>
<dbReference type="InterPro" id="IPR027370">
    <property type="entry name" value="Znf-RING_euk"/>
</dbReference>
<keyword evidence="23" id="KW-1185">Reference proteome</keyword>
<dbReference type="GO" id="GO:0005525">
    <property type="term" value="F:GTP binding"/>
    <property type="evidence" value="ECO:0007669"/>
    <property type="project" value="UniProtKB-KW"/>
</dbReference>
<organism evidence="22 23">
    <name type="scientific">Caenorhabditis bovis</name>
    <dbReference type="NCBI Taxonomy" id="2654633"/>
    <lineage>
        <taxon>Eukaryota</taxon>
        <taxon>Metazoa</taxon>
        <taxon>Ecdysozoa</taxon>
        <taxon>Nematoda</taxon>
        <taxon>Chromadorea</taxon>
        <taxon>Rhabditida</taxon>
        <taxon>Rhabditina</taxon>
        <taxon>Rhabditomorpha</taxon>
        <taxon>Rhabditoidea</taxon>
        <taxon>Rhabditidae</taxon>
        <taxon>Peloderinae</taxon>
        <taxon>Caenorhabditis</taxon>
    </lineage>
</organism>
<dbReference type="SMART" id="SM00336">
    <property type="entry name" value="BBOX"/>
    <property type="match status" value="2"/>
</dbReference>
<dbReference type="CDD" id="cd22918">
    <property type="entry name" value="HFD_TAF8"/>
    <property type="match status" value="1"/>
</dbReference>
<accession>A0A8S1ETU7</accession>
<evidence type="ECO:0000259" key="21">
    <source>
        <dbReference type="PROSITE" id="PS50174"/>
    </source>
</evidence>
<dbReference type="InterPro" id="IPR006689">
    <property type="entry name" value="Small_GTPase_ARF/SAR"/>
</dbReference>
<feature type="domain" description="C2H2-type" evidence="20">
    <location>
        <begin position="797"/>
        <end position="824"/>
    </location>
</feature>
<feature type="compositionally biased region" description="Basic and acidic residues" evidence="17">
    <location>
        <begin position="389"/>
        <end position="416"/>
    </location>
</feature>
<feature type="binding site" evidence="13">
    <location>
        <position position="1096"/>
    </location>
    <ligand>
        <name>GTP</name>
        <dbReference type="ChEBI" id="CHEBI:37565"/>
    </ligand>
</feature>
<dbReference type="Proteomes" id="UP000494206">
    <property type="component" value="Unassembled WGS sequence"/>
</dbReference>
<evidence type="ECO:0000313" key="22">
    <source>
        <dbReference type="EMBL" id="CAB3404141.1"/>
    </source>
</evidence>
<dbReference type="OrthoDB" id="2011769at2759"/>
<reference evidence="22 23" key="1">
    <citation type="submission" date="2020-04" db="EMBL/GenBank/DDBJ databases">
        <authorList>
            <person name="Laetsch R D."/>
            <person name="Stevens L."/>
            <person name="Kumar S."/>
            <person name="Blaxter L. M."/>
        </authorList>
    </citation>
    <scope>NUCLEOTIDE SEQUENCE [LARGE SCALE GENOMIC DNA]</scope>
</reference>
<evidence type="ECO:0000256" key="11">
    <source>
        <dbReference type="ARBA" id="ARBA00023163"/>
    </source>
</evidence>
<keyword evidence="6 15" id="KW-0863">Zinc-finger</keyword>
<name>A0A8S1ETU7_9PELO</name>
<feature type="region of interest" description="Disordered" evidence="17">
    <location>
        <begin position="388"/>
        <end position="432"/>
    </location>
</feature>
<dbReference type="PROSITE" id="PS00518">
    <property type="entry name" value="ZF_RING_1"/>
    <property type="match status" value="1"/>
</dbReference>
<keyword evidence="16" id="KW-0175">Coiled coil</keyword>
<feature type="binding site" evidence="14">
    <location>
        <position position="1074"/>
    </location>
    <ligand>
        <name>Mg(2+)</name>
        <dbReference type="ChEBI" id="CHEBI:18420"/>
    </ligand>
</feature>
<dbReference type="Pfam" id="PF12796">
    <property type="entry name" value="Ank_2"/>
    <property type="match status" value="1"/>
</dbReference>
<dbReference type="Pfam" id="PF13445">
    <property type="entry name" value="zf-RING_UBOX"/>
    <property type="match status" value="1"/>
</dbReference>
<dbReference type="SMART" id="SM00502">
    <property type="entry name" value="BBC"/>
    <property type="match status" value="1"/>
</dbReference>
<dbReference type="InterPro" id="IPR013083">
    <property type="entry name" value="Znf_RING/FYVE/PHD"/>
</dbReference>
<dbReference type="SUPFAM" id="SSF57845">
    <property type="entry name" value="B-box zinc-binding domain"/>
    <property type="match status" value="1"/>
</dbReference>
<dbReference type="NCBIfam" id="TIGR00231">
    <property type="entry name" value="small_GTP"/>
    <property type="match status" value="1"/>
</dbReference>
<evidence type="ECO:0000256" key="5">
    <source>
        <dbReference type="ARBA" id="ARBA00022741"/>
    </source>
</evidence>
<dbReference type="SMART" id="SM00248">
    <property type="entry name" value="ANK"/>
    <property type="match status" value="3"/>
</dbReference>
<proteinExistence type="inferred from homology"/>
<comment type="caution">
    <text evidence="22">The sequence shown here is derived from an EMBL/GenBank/DDBJ whole genome shotgun (WGS) entry which is preliminary data.</text>
</comment>
<evidence type="ECO:0000256" key="15">
    <source>
        <dbReference type="PROSITE-ProRule" id="PRU00024"/>
    </source>
</evidence>
<comment type="subcellular location">
    <subcellularLocation>
        <location evidence="1">Nucleus</location>
    </subcellularLocation>
</comment>
<feature type="binding site" evidence="14">
    <location>
        <position position="1054"/>
    </location>
    <ligand>
        <name>Mg(2+)</name>
        <dbReference type="ChEBI" id="CHEBI:18420"/>
    </ligand>
</feature>
<dbReference type="InterPro" id="IPR002110">
    <property type="entry name" value="Ankyrin_rpt"/>
</dbReference>
<feature type="domain" description="B box-type" evidence="19">
    <location>
        <begin position="774"/>
        <end position="820"/>
    </location>
</feature>
<dbReference type="SMART" id="SM00443">
    <property type="entry name" value="G_patch"/>
    <property type="match status" value="1"/>
</dbReference>
<dbReference type="InterPro" id="IPR036770">
    <property type="entry name" value="Ankyrin_rpt-contain_sf"/>
</dbReference>
<dbReference type="CDD" id="cd00878">
    <property type="entry name" value="Arf_Arl"/>
    <property type="match status" value="1"/>
</dbReference>
<feature type="binding site" evidence="13">
    <location>
        <begin position="1047"/>
        <end position="1054"/>
    </location>
    <ligand>
        <name>GTP</name>
        <dbReference type="ChEBI" id="CHEBI:37565"/>
    </ligand>
</feature>
<feature type="domain" description="G-patch" evidence="21">
    <location>
        <begin position="608"/>
        <end position="654"/>
    </location>
</feature>
<dbReference type="Pfam" id="PF01585">
    <property type="entry name" value="G-patch"/>
    <property type="match status" value="1"/>
</dbReference>
<evidence type="ECO:0000256" key="13">
    <source>
        <dbReference type="PIRSR" id="PIRSR606689-1"/>
    </source>
</evidence>
<evidence type="ECO:0000256" key="2">
    <source>
        <dbReference type="ARBA" id="ARBA00008767"/>
    </source>
</evidence>
<evidence type="ECO:0000256" key="12">
    <source>
        <dbReference type="ARBA" id="ARBA00023242"/>
    </source>
</evidence>
<dbReference type="InterPro" id="IPR003649">
    <property type="entry name" value="Bbox_C"/>
</dbReference>
<dbReference type="SMART" id="SM00177">
    <property type="entry name" value="ARF"/>
    <property type="match status" value="1"/>
</dbReference>
<dbReference type="InterPro" id="IPR000315">
    <property type="entry name" value="Znf_B-box"/>
</dbReference>
<dbReference type="FunFam" id="3.40.50.300:FF:002374">
    <property type="entry name" value="E3 ubiquitin-protein ligase arc-1"/>
    <property type="match status" value="1"/>
</dbReference>
<evidence type="ECO:0000256" key="9">
    <source>
        <dbReference type="ARBA" id="ARBA00023015"/>
    </source>
</evidence>
<dbReference type="InterPro" id="IPR013087">
    <property type="entry name" value="Znf_C2H2_type"/>
</dbReference>
<dbReference type="InterPro" id="IPR009072">
    <property type="entry name" value="Histone-fold"/>
</dbReference>
<keyword evidence="8" id="KW-0862">Zinc</keyword>
<dbReference type="PROSITE" id="PS50089">
    <property type="entry name" value="ZF_RING_2"/>
    <property type="match status" value="1"/>
</dbReference>
<evidence type="ECO:0000256" key="10">
    <source>
        <dbReference type="ARBA" id="ARBA00023134"/>
    </source>
</evidence>
<dbReference type="InterPro" id="IPR037818">
    <property type="entry name" value="TAF8"/>
</dbReference>
<dbReference type="SUPFAM" id="SSF48403">
    <property type="entry name" value="Ankyrin repeat"/>
    <property type="match status" value="1"/>
</dbReference>
<dbReference type="Gene3D" id="3.30.40.10">
    <property type="entry name" value="Zinc/RING finger domain, C3HC4 (zinc finger)"/>
    <property type="match status" value="1"/>
</dbReference>
<dbReference type="CDD" id="cd08049">
    <property type="entry name" value="TAF8"/>
    <property type="match status" value="1"/>
</dbReference>
<evidence type="ECO:0000256" key="14">
    <source>
        <dbReference type="PIRSR" id="PIRSR606689-2"/>
    </source>
</evidence>
<dbReference type="SUPFAM" id="SSF57850">
    <property type="entry name" value="RING/U-box"/>
    <property type="match status" value="1"/>
</dbReference>
<dbReference type="GO" id="GO:0003924">
    <property type="term" value="F:GTPase activity"/>
    <property type="evidence" value="ECO:0007669"/>
    <property type="project" value="InterPro"/>
</dbReference>
<dbReference type="GO" id="GO:0005669">
    <property type="term" value="C:transcription factor TFIID complex"/>
    <property type="evidence" value="ECO:0007669"/>
    <property type="project" value="InterPro"/>
</dbReference>
<evidence type="ECO:0000256" key="16">
    <source>
        <dbReference type="SAM" id="Coils"/>
    </source>
</evidence>
<dbReference type="InterPro" id="IPR006565">
    <property type="entry name" value="BTP"/>
</dbReference>
<dbReference type="Gene3D" id="1.10.20.10">
    <property type="entry name" value="Histone, subunit A"/>
    <property type="match status" value="1"/>
</dbReference>
<dbReference type="GO" id="GO:0003676">
    <property type="term" value="F:nucleic acid binding"/>
    <property type="evidence" value="ECO:0007669"/>
    <property type="project" value="InterPro"/>
</dbReference>
<dbReference type="SMART" id="SM00576">
    <property type="entry name" value="BTP"/>
    <property type="match status" value="1"/>
</dbReference>
<dbReference type="PROSITE" id="PS50174">
    <property type="entry name" value="G_PATCH"/>
    <property type="match status" value="1"/>
</dbReference>
<dbReference type="Gene3D" id="3.40.50.300">
    <property type="entry name" value="P-loop containing nucleotide triphosphate hydrolases"/>
    <property type="match status" value="1"/>
</dbReference>
<keyword evidence="5 13" id="KW-0547">Nucleotide-binding</keyword>
<dbReference type="GO" id="GO:0008270">
    <property type="term" value="F:zinc ion binding"/>
    <property type="evidence" value="ECO:0007669"/>
    <property type="project" value="UniProtKB-KW"/>
</dbReference>
<dbReference type="Gene3D" id="3.30.160.60">
    <property type="entry name" value="Classic Zinc Finger"/>
    <property type="match status" value="1"/>
</dbReference>
<dbReference type="CDD" id="cd19773">
    <property type="entry name" value="Bbox2_TRIM23_C-IX_rpt1"/>
    <property type="match status" value="1"/>
</dbReference>
<keyword evidence="7" id="KW-0833">Ubl conjugation pathway</keyword>
<feature type="coiled-coil region" evidence="16">
    <location>
        <begin position="869"/>
        <end position="907"/>
    </location>
</feature>
<dbReference type="PROSITE" id="PS50157">
    <property type="entry name" value="ZINC_FINGER_C2H2_2"/>
    <property type="match status" value="1"/>
</dbReference>
<dbReference type="PROSITE" id="PS50119">
    <property type="entry name" value="ZF_BBOX"/>
    <property type="match status" value="1"/>
</dbReference>
<comment type="similarity">
    <text evidence="2">Belongs to the TAF8 family.</text>
</comment>
<evidence type="ECO:0000256" key="3">
    <source>
        <dbReference type="ARBA" id="ARBA00017307"/>
    </source>
</evidence>
<dbReference type="EMBL" id="CADEPM010000004">
    <property type="protein sequence ID" value="CAB3404141.1"/>
    <property type="molecule type" value="Genomic_DNA"/>
</dbReference>
<dbReference type="CDD" id="cd19774">
    <property type="entry name" value="Bbox2_TRIM23_C-IX_rpt2"/>
    <property type="match status" value="1"/>
</dbReference>
<keyword evidence="10 13" id="KW-0342">GTP-binding</keyword>
<dbReference type="GO" id="GO:0046982">
    <property type="term" value="F:protein heterodimerization activity"/>
    <property type="evidence" value="ECO:0007669"/>
    <property type="project" value="InterPro"/>
</dbReference>